<name>A0A9P5BRS4_COLSI</name>
<dbReference type="EMBL" id="QPMT01000048">
    <property type="protein sequence ID" value="KAF4849937.1"/>
    <property type="molecule type" value="Genomic_DNA"/>
</dbReference>
<reference evidence="1" key="1">
    <citation type="submission" date="2019-06" db="EMBL/GenBank/DDBJ databases">
        <authorList>
            <person name="Gan P."/>
            <person name="Shirasu K."/>
        </authorList>
    </citation>
    <scope>NUCLEOTIDE SEQUENCE [LARGE SCALE GENOMIC DNA]</scope>
    <source>
        <strain evidence="1">CAD2</strain>
    </source>
</reference>
<evidence type="ECO:0000313" key="2">
    <source>
        <dbReference type="Proteomes" id="UP000711996"/>
    </source>
</evidence>
<accession>A0A9P5BRS4</accession>
<dbReference type="Proteomes" id="UP000711996">
    <property type="component" value="Unassembled WGS sequence"/>
</dbReference>
<comment type="caution">
    <text evidence="1">The sequence shown here is derived from an EMBL/GenBank/DDBJ whole genome shotgun (WGS) entry which is preliminary data.</text>
</comment>
<sequence length="75" mass="8381">MILQETIASEPLLAETTRAIFAFIKTFIKTWDRSATKSLPQYNMTRIWVRAPLKRGQTPSSLNSAQLSAAVLNSV</sequence>
<organism evidence="1 2">
    <name type="scientific">Colletotrichum siamense</name>
    <name type="common">Anthracnose fungus</name>
    <dbReference type="NCBI Taxonomy" id="690259"/>
    <lineage>
        <taxon>Eukaryota</taxon>
        <taxon>Fungi</taxon>
        <taxon>Dikarya</taxon>
        <taxon>Ascomycota</taxon>
        <taxon>Pezizomycotina</taxon>
        <taxon>Sordariomycetes</taxon>
        <taxon>Hypocreomycetidae</taxon>
        <taxon>Glomerellales</taxon>
        <taxon>Glomerellaceae</taxon>
        <taxon>Colletotrichum</taxon>
        <taxon>Colletotrichum gloeosporioides species complex</taxon>
    </lineage>
</organism>
<evidence type="ECO:0000313" key="1">
    <source>
        <dbReference type="EMBL" id="KAF4849937.1"/>
    </source>
</evidence>
<keyword evidence="2" id="KW-1185">Reference proteome</keyword>
<protein>
    <submittedName>
        <fullName evidence="1">Uncharacterized protein</fullName>
    </submittedName>
</protein>
<dbReference type="AlphaFoldDB" id="A0A9P5BRS4"/>
<proteinExistence type="predicted"/>
<gene>
    <name evidence="1" type="ORF">CGCSCA2_v011757</name>
</gene>